<accession>A0A382L2R5</accession>
<protein>
    <submittedName>
        <fullName evidence="1">Uncharacterized protein</fullName>
    </submittedName>
</protein>
<name>A0A382L2R5_9ZZZZ</name>
<dbReference type="EMBL" id="UINC01083452">
    <property type="protein sequence ID" value="SVC29171.1"/>
    <property type="molecule type" value="Genomic_DNA"/>
</dbReference>
<dbReference type="AlphaFoldDB" id="A0A382L2R5"/>
<evidence type="ECO:0000313" key="1">
    <source>
        <dbReference type="EMBL" id="SVC29171.1"/>
    </source>
</evidence>
<gene>
    <name evidence="1" type="ORF">METZ01_LOCUS282025</name>
</gene>
<feature type="non-terminal residue" evidence="1">
    <location>
        <position position="1"/>
    </location>
</feature>
<reference evidence="1" key="1">
    <citation type="submission" date="2018-05" db="EMBL/GenBank/DDBJ databases">
        <authorList>
            <person name="Lanie J.A."/>
            <person name="Ng W.-L."/>
            <person name="Kazmierczak K.M."/>
            <person name="Andrzejewski T.M."/>
            <person name="Davidsen T.M."/>
            <person name="Wayne K.J."/>
            <person name="Tettelin H."/>
            <person name="Glass J.I."/>
            <person name="Rusch D."/>
            <person name="Podicherti R."/>
            <person name="Tsui H.-C.T."/>
            <person name="Winkler M.E."/>
        </authorList>
    </citation>
    <scope>NUCLEOTIDE SEQUENCE</scope>
</reference>
<proteinExistence type="predicted"/>
<organism evidence="1">
    <name type="scientific">marine metagenome</name>
    <dbReference type="NCBI Taxonomy" id="408172"/>
    <lineage>
        <taxon>unclassified sequences</taxon>
        <taxon>metagenomes</taxon>
        <taxon>ecological metagenomes</taxon>
    </lineage>
</organism>
<sequence length="83" mass="9435">TIFTISVANAGSVENKIQSINTWFENEKSETINFQKVKWQEGKAQIANTIAKITKQVRPIKTELKGFGDAFFKALDGNFIERR</sequence>